<proteinExistence type="predicted"/>
<dbReference type="SMART" id="SM00065">
    <property type="entry name" value="GAF"/>
    <property type="match status" value="1"/>
</dbReference>
<dbReference type="Pfam" id="PF01590">
    <property type="entry name" value="GAF"/>
    <property type="match status" value="1"/>
</dbReference>
<feature type="domain" description="PAS" evidence="2">
    <location>
        <begin position="14"/>
        <end position="95"/>
    </location>
</feature>
<dbReference type="Gene3D" id="3.30.450.40">
    <property type="match status" value="1"/>
</dbReference>
<dbReference type="RefSeq" id="WP_369241032.1">
    <property type="nucleotide sequence ID" value="NZ_CP163435.1"/>
</dbReference>
<dbReference type="Gene3D" id="3.30.565.10">
    <property type="entry name" value="Histidine kinase-like ATPase, C-terminal domain"/>
    <property type="match status" value="1"/>
</dbReference>
<dbReference type="InterPro" id="IPR035965">
    <property type="entry name" value="PAS-like_dom_sf"/>
</dbReference>
<dbReference type="Gene3D" id="3.60.40.10">
    <property type="entry name" value="PPM-type phosphatase domain"/>
    <property type="match status" value="1"/>
</dbReference>
<dbReference type="SUPFAM" id="SSF55781">
    <property type="entry name" value="GAF domain-like"/>
    <property type="match status" value="1"/>
</dbReference>
<dbReference type="GO" id="GO:0016791">
    <property type="term" value="F:phosphatase activity"/>
    <property type="evidence" value="ECO:0007669"/>
    <property type="project" value="TreeGrafter"/>
</dbReference>
<keyword evidence="1" id="KW-0378">Hydrolase</keyword>
<dbReference type="AlphaFoldDB" id="A0AB39PJ72"/>
<dbReference type="CDD" id="cd00130">
    <property type="entry name" value="PAS"/>
    <property type="match status" value="1"/>
</dbReference>
<dbReference type="Pfam" id="PF08448">
    <property type="entry name" value="PAS_4"/>
    <property type="match status" value="1"/>
</dbReference>
<dbReference type="FunFam" id="3.30.565.10:FF:000028">
    <property type="entry name" value="PAS sensor protein"/>
    <property type="match status" value="1"/>
</dbReference>
<dbReference type="Gene3D" id="3.30.450.20">
    <property type="entry name" value="PAS domain"/>
    <property type="match status" value="1"/>
</dbReference>
<dbReference type="InterPro" id="IPR052016">
    <property type="entry name" value="Bact_Sigma-Reg"/>
</dbReference>
<dbReference type="InterPro" id="IPR001932">
    <property type="entry name" value="PPM-type_phosphatase-like_dom"/>
</dbReference>
<gene>
    <name evidence="3" type="ORF">AB5J56_41400</name>
</gene>
<evidence type="ECO:0000259" key="2">
    <source>
        <dbReference type="PROSITE" id="PS50112"/>
    </source>
</evidence>
<dbReference type="PROSITE" id="PS50112">
    <property type="entry name" value="PAS"/>
    <property type="match status" value="1"/>
</dbReference>
<dbReference type="SMART" id="SM00091">
    <property type="entry name" value="PAS"/>
    <property type="match status" value="1"/>
</dbReference>
<dbReference type="PANTHER" id="PTHR43156:SF2">
    <property type="entry name" value="STAGE II SPORULATION PROTEIN E"/>
    <property type="match status" value="1"/>
</dbReference>
<accession>A0AB39PJ72</accession>
<dbReference type="SMART" id="SM00331">
    <property type="entry name" value="PP2C_SIG"/>
    <property type="match status" value="1"/>
</dbReference>
<dbReference type="PANTHER" id="PTHR43156">
    <property type="entry name" value="STAGE II SPORULATION PROTEIN E-RELATED"/>
    <property type="match status" value="1"/>
</dbReference>
<dbReference type="InterPro" id="IPR036457">
    <property type="entry name" value="PPM-type-like_dom_sf"/>
</dbReference>
<organism evidence="3">
    <name type="scientific">Streptomyces sp. R21</name>
    <dbReference type="NCBI Taxonomy" id="3238627"/>
    <lineage>
        <taxon>Bacteria</taxon>
        <taxon>Bacillati</taxon>
        <taxon>Actinomycetota</taxon>
        <taxon>Actinomycetes</taxon>
        <taxon>Kitasatosporales</taxon>
        <taxon>Streptomycetaceae</taxon>
        <taxon>Streptomyces</taxon>
    </lineage>
</organism>
<dbReference type="Pfam" id="PF07228">
    <property type="entry name" value="SpoIIE"/>
    <property type="match status" value="1"/>
</dbReference>
<dbReference type="EMBL" id="CP163435">
    <property type="protein sequence ID" value="XDQ30775.1"/>
    <property type="molecule type" value="Genomic_DNA"/>
</dbReference>
<dbReference type="InterPro" id="IPR029016">
    <property type="entry name" value="GAF-like_dom_sf"/>
</dbReference>
<dbReference type="InterPro" id="IPR000014">
    <property type="entry name" value="PAS"/>
</dbReference>
<dbReference type="InterPro" id="IPR013656">
    <property type="entry name" value="PAS_4"/>
</dbReference>
<dbReference type="SUPFAM" id="SSF55874">
    <property type="entry name" value="ATPase domain of HSP90 chaperone/DNA topoisomerase II/histidine kinase"/>
    <property type="match status" value="1"/>
</dbReference>
<dbReference type="CDD" id="cd16936">
    <property type="entry name" value="HATPase_RsbW-like"/>
    <property type="match status" value="1"/>
</dbReference>
<dbReference type="Pfam" id="PF13581">
    <property type="entry name" value="HATPase_c_2"/>
    <property type="match status" value="1"/>
</dbReference>
<sequence>MAHGDPRRRKDATAASMLEALFTQSPVGLHLLDTDLRVVRVNTATPAMRGMPLDDVQGRPARDVYDMVEDADVEALLRGVLDTGVPLLQHIVRARVRADPSRERYFEVSALRLEAGAEPTSPGRPVLGVAVTSVDVTERERARARTEVLDALRRNVGRSLDPAVTGEELVATVVPGFADVAIVEVVEAVIRGDDPPLAPLPTGTPVMRTAFRGGRTGHPQAHAVGDVRRLPAPTPVTQALADLRPRVVPLDPAVPWLSVDPPAAEAIRAAEAHSLLVVPLALRGAVLGVVTLYRTGPSLPFDASDGEFAVELATHAALCLDNARRYEREHTVAATVQRRLLPRHPEARASLETAYLSVTGADPGAWYDTIALSGARTALVVGTVSGGGLNAAAVMGQLRTAVRSLAAFDLAPDELLARLHDTAGELAAERAALPLGDPLHRETLAADCVYAIHDPLTGTCAMAAAGRLAPLVVRPDRTVTVPGAPAGPRLGTPEGAPFAAVDVEVPDGSVLVFTSDPLLTAYLAESSGPLSSAPDYRDRPLRDLCDALVYAIPAGLGIGDAAVIVARTAAFPPDMFAAWPIDPVPAAVAVARRRTREQLAKWGVDDETSFDTQVIVSELVTNAVRYGSPPLELRLIRDRTLTCEMRDAGSAAPHLRHAATVDEGGRGLFISAQLSRTWGTRYTDSGKTIWTEQALSIAATDQHPGSAPTPA</sequence>
<dbReference type="InterPro" id="IPR003594">
    <property type="entry name" value="HATPase_dom"/>
</dbReference>
<dbReference type="InterPro" id="IPR003018">
    <property type="entry name" value="GAF"/>
</dbReference>
<dbReference type="InterPro" id="IPR036890">
    <property type="entry name" value="HATPase_C_sf"/>
</dbReference>
<name>A0AB39PJ72_9ACTN</name>
<protein>
    <submittedName>
        <fullName evidence="3">SpoIIE family protein phosphatase</fullName>
    </submittedName>
</protein>
<reference evidence="3" key="1">
    <citation type="submission" date="2024-07" db="EMBL/GenBank/DDBJ databases">
        <authorList>
            <person name="Yu S.T."/>
        </authorList>
    </citation>
    <scope>NUCLEOTIDE SEQUENCE</scope>
    <source>
        <strain evidence="3">R21</strain>
    </source>
</reference>
<dbReference type="SUPFAM" id="SSF55785">
    <property type="entry name" value="PYP-like sensor domain (PAS domain)"/>
    <property type="match status" value="1"/>
</dbReference>
<evidence type="ECO:0000256" key="1">
    <source>
        <dbReference type="ARBA" id="ARBA00022801"/>
    </source>
</evidence>
<evidence type="ECO:0000313" key="3">
    <source>
        <dbReference type="EMBL" id="XDQ30775.1"/>
    </source>
</evidence>